<name>A0A9J6CD14_POLVA</name>
<evidence type="ECO:0000256" key="1">
    <source>
        <dbReference type="ARBA" id="ARBA00004141"/>
    </source>
</evidence>
<evidence type="ECO:0000256" key="6">
    <source>
        <dbReference type="ARBA" id="ARBA00023136"/>
    </source>
</evidence>
<keyword evidence="3" id="KW-0547">Nucleotide-binding</keyword>
<dbReference type="Proteomes" id="UP001107558">
    <property type="component" value="Chromosome 1"/>
</dbReference>
<dbReference type="GO" id="GO:0140359">
    <property type="term" value="F:ABC-type transporter activity"/>
    <property type="evidence" value="ECO:0007669"/>
    <property type="project" value="InterPro"/>
</dbReference>
<sequence length="668" mass="77064">MTTIQVRQVKKSFKTTENVLNNFSLSIKTGSIYALVGSSGCGKTTFINCLLGIQKIDKGEIKIFNQNVKLQSTSKLIGYMPQQISLASQLTIKETFKYFASLHLIDKKFLKERTEMLSDLLCLPPEDSLIKNISGGEQRRVSFAVAVLHDPKLLILDEPTVGLDVEIRQRIWKFLHQQSSEKNITILFTTQYLTEVAQAHCCGFLRNGNLIVENSHDKLLENFNVETIDEAFYKICCLDEDQKIKIWKNEEEIEQDLVKVANFGTSSFENSENLMRFQVLKGLLTKEWRRIRRAYIEIFLFYIFSYFLLSGYANTIGKFPDDLRIGIVNYDSKHCESFKFSMTFDECFKGNMSCEYVNNLEKIIKIPYDTHEEAYKDFLKGKIFGFLIIKKNFTKSLENVLNALNKVEDVLDPSAYHYCMLVKLKAFRAFAKLIQKISTICEIFGAEMMLNGINHEHTFMKDSKIDIMRNRSPNMILLFVFAITLAHSGLIIYECRLEGIWNRSFVNGLKITELLAANLIQCFLNSTIISIQMIFYLNFIIKVEFIGSYWMAFLIMFLVANVGHLLGLLKAIVFDNIFVLTGIGCAYIASTCFVSGLFWPIEFAPKFIQILSYYFPISIPAIALHEVIFKRSEIFSRNFQIAFFALILHVFIYISVSFLVLRRRKFIT</sequence>
<organism evidence="9 10">
    <name type="scientific">Polypedilum vanderplanki</name>
    <name type="common">Sleeping chironomid midge</name>
    <dbReference type="NCBI Taxonomy" id="319348"/>
    <lineage>
        <taxon>Eukaryota</taxon>
        <taxon>Metazoa</taxon>
        <taxon>Ecdysozoa</taxon>
        <taxon>Arthropoda</taxon>
        <taxon>Hexapoda</taxon>
        <taxon>Insecta</taxon>
        <taxon>Pterygota</taxon>
        <taxon>Neoptera</taxon>
        <taxon>Endopterygota</taxon>
        <taxon>Diptera</taxon>
        <taxon>Nematocera</taxon>
        <taxon>Chironomoidea</taxon>
        <taxon>Chironomidae</taxon>
        <taxon>Chironominae</taxon>
        <taxon>Polypedilum</taxon>
        <taxon>Polypedilum</taxon>
    </lineage>
</organism>
<dbReference type="InterPro" id="IPR003593">
    <property type="entry name" value="AAA+_ATPase"/>
</dbReference>
<evidence type="ECO:0000313" key="9">
    <source>
        <dbReference type="EMBL" id="KAG5679813.1"/>
    </source>
</evidence>
<dbReference type="CDD" id="cd03230">
    <property type="entry name" value="ABC_DR_subfamily_A"/>
    <property type="match status" value="1"/>
</dbReference>
<evidence type="ECO:0000259" key="8">
    <source>
        <dbReference type="PROSITE" id="PS50893"/>
    </source>
</evidence>
<dbReference type="OrthoDB" id="10255969at2759"/>
<reference evidence="9" key="1">
    <citation type="submission" date="2021-03" db="EMBL/GenBank/DDBJ databases">
        <title>Chromosome level genome of the anhydrobiotic midge Polypedilum vanderplanki.</title>
        <authorList>
            <person name="Yoshida Y."/>
            <person name="Kikawada T."/>
            <person name="Gusev O."/>
        </authorList>
    </citation>
    <scope>NUCLEOTIDE SEQUENCE</scope>
    <source>
        <strain evidence="9">NIAS01</strain>
        <tissue evidence="9">Whole body or cell culture</tissue>
    </source>
</reference>
<dbReference type="PROSITE" id="PS50893">
    <property type="entry name" value="ABC_TRANSPORTER_2"/>
    <property type="match status" value="1"/>
</dbReference>
<dbReference type="PANTHER" id="PTHR43038:SF3">
    <property type="entry name" value="ABC TRANSPORTER G FAMILY MEMBER 20 ISOFORM X1"/>
    <property type="match status" value="1"/>
</dbReference>
<dbReference type="InterPro" id="IPR017871">
    <property type="entry name" value="ABC_transporter-like_CS"/>
</dbReference>
<dbReference type="GO" id="GO:0016020">
    <property type="term" value="C:membrane"/>
    <property type="evidence" value="ECO:0007669"/>
    <property type="project" value="UniProtKB-SubCell"/>
</dbReference>
<evidence type="ECO:0000256" key="7">
    <source>
        <dbReference type="SAM" id="Phobius"/>
    </source>
</evidence>
<keyword evidence="10" id="KW-1185">Reference proteome</keyword>
<feature type="transmembrane region" description="Helical" evidence="7">
    <location>
        <begin position="294"/>
        <end position="313"/>
    </location>
</feature>
<dbReference type="PANTHER" id="PTHR43038">
    <property type="entry name" value="ATP-BINDING CASSETTE, SUB-FAMILY H, MEMBER 1"/>
    <property type="match status" value="1"/>
</dbReference>
<protein>
    <recommendedName>
        <fullName evidence="8">ABC transporter domain-containing protein</fullName>
    </recommendedName>
</protein>
<dbReference type="GO" id="GO:0005524">
    <property type="term" value="F:ATP binding"/>
    <property type="evidence" value="ECO:0007669"/>
    <property type="project" value="UniProtKB-KW"/>
</dbReference>
<feature type="transmembrane region" description="Helical" evidence="7">
    <location>
        <begin position="641"/>
        <end position="661"/>
    </location>
</feature>
<proteinExistence type="predicted"/>
<keyword evidence="5 7" id="KW-1133">Transmembrane helix</keyword>
<comment type="subcellular location">
    <subcellularLocation>
        <location evidence="1">Membrane</location>
        <topology evidence="1">Multi-pass membrane protein</topology>
    </subcellularLocation>
</comment>
<evidence type="ECO:0000256" key="2">
    <source>
        <dbReference type="ARBA" id="ARBA00022692"/>
    </source>
</evidence>
<feature type="transmembrane region" description="Helical" evidence="7">
    <location>
        <begin position="607"/>
        <end position="629"/>
    </location>
</feature>
<dbReference type="InterPro" id="IPR027417">
    <property type="entry name" value="P-loop_NTPase"/>
</dbReference>
<dbReference type="Pfam" id="PF12698">
    <property type="entry name" value="ABC2_membrane_3"/>
    <property type="match status" value="1"/>
</dbReference>
<feature type="transmembrane region" description="Helical" evidence="7">
    <location>
        <begin position="514"/>
        <end position="537"/>
    </location>
</feature>
<dbReference type="Pfam" id="PF00005">
    <property type="entry name" value="ABC_tran"/>
    <property type="match status" value="1"/>
</dbReference>
<gene>
    <name evidence="9" type="ORF">PVAND_009351</name>
</gene>
<dbReference type="GO" id="GO:0016887">
    <property type="term" value="F:ATP hydrolysis activity"/>
    <property type="evidence" value="ECO:0007669"/>
    <property type="project" value="InterPro"/>
</dbReference>
<feature type="domain" description="ABC transporter" evidence="8">
    <location>
        <begin position="4"/>
        <end position="232"/>
    </location>
</feature>
<dbReference type="SMART" id="SM00382">
    <property type="entry name" value="AAA"/>
    <property type="match status" value="1"/>
</dbReference>
<accession>A0A9J6CD14</accession>
<dbReference type="InterPro" id="IPR013525">
    <property type="entry name" value="ABC2_TM"/>
</dbReference>
<feature type="transmembrane region" description="Helical" evidence="7">
    <location>
        <begin position="475"/>
        <end position="493"/>
    </location>
</feature>
<feature type="transmembrane region" description="Helical" evidence="7">
    <location>
        <begin position="549"/>
        <end position="569"/>
    </location>
</feature>
<evidence type="ECO:0000256" key="3">
    <source>
        <dbReference type="ARBA" id="ARBA00022741"/>
    </source>
</evidence>
<keyword evidence="6 7" id="KW-0472">Membrane</keyword>
<keyword evidence="4" id="KW-0067">ATP-binding</keyword>
<dbReference type="EMBL" id="JADBJN010000001">
    <property type="protein sequence ID" value="KAG5679813.1"/>
    <property type="molecule type" value="Genomic_DNA"/>
</dbReference>
<dbReference type="InterPro" id="IPR003439">
    <property type="entry name" value="ABC_transporter-like_ATP-bd"/>
</dbReference>
<comment type="caution">
    <text evidence="9">The sequence shown here is derived from an EMBL/GenBank/DDBJ whole genome shotgun (WGS) entry which is preliminary data.</text>
</comment>
<evidence type="ECO:0000256" key="4">
    <source>
        <dbReference type="ARBA" id="ARBA00022840"/>
    </source>
</evidence>
<feature type="transmembrane region" description="Helical" evidence="7">
    <location>
        <begin position="576"/>
        <end position="601"/>
    </location>
</feature>
<dbReference type="PROSITE" id="PS00211">
    <property type="entry name" value="ABC_TRANSPORTER_1"/>
    <property type="match status" value="1"/>
</dbReference>
<dbReference type="SUPFAM" id="SSF52540">
    <property type="entry name" value="P-loop containing nucleoside triphosphate hydrolases"/>
    <property type="match status" value="1"/>
</dbReference>
<keyword evidence="2 7" id="KW-0812">Transmembrane</keyword>
<evidence type="ECO:0000313" key="10">
    <source>
        <dbReference type="Proteomes" id="UP001107558"/>
    </source>
</evidence>
<evidence type="ECO:0000256" key="5">
    <source>
        <dbReference type="ARBA" id="ARBA00022989"/>
    </source>
</evidence>
<dbReference type="Gene3D" id="3.40.50.300">
    <property type="entry name" value="P-loop containing nucleotide triphosphate hydrolases"/>
    <property type="match status" value="1"/>
</dbReference>
<dbReference type="AlphaFoldDB" id="A0A9J6CD14"/>